<dbReference type="Proteomes" id="UP000011625">
    <property type="component" value="Unassembled WGS sequence"/>
</dbReference>
<dbReference type="Pfam" id="PF20126">
    <property type="entry name" value="TumE"/>
    <property type="match status" value="1"/>
</dbReference>
<name>M0N517_9EURY</name>
<dbReference type="AlphaFoldDB" id="M0N517"/>
<gene>
    <name evidence="1" type="ORF">C450_11626</name>
</gene>
<dbReference type="STRING" id="1227456.C450_11626"/>
<sequence>MDTGTPDPRMLSTARTIAEDSEPLVTTVTFDDPLDPETLHLHTDAGIRADTGRFDITWTTKHYYKYHYTEGPTFNYRYDRHPRIDLPDEHFHEPPAAGHDDAVPSCIDVETVRLVTLAVLQLWRDTVESGDVDQLQQPDPP</sequence>
<evidence type="ECO:0000313" key="2">
    <source>
        <dbReference type="Proteomes" id="UP000011625"/>
    </source>
</evidence>
<organism evidence="1 2">
    <name type="scientific">Halococcus salifodinae DSM 8989</name>
    <dbReference type="NCBI Taxonomy" id="1227456"/>
    <lineage>
        <taxon>Archaea</taxon>
        <taxon>Methanobacteriati</taxon>
        <taxon>Methanobacteriota</taxon>
        <taxon>Stenosarchaea group</taxon>
        <taxon>Halobacteria</taxon>
        <taxon>Halobacteriales</taxon>
        <taxon>Halococcaceae</taxon>
        <taxon>Halococcus</taxon>
    </lineage>
</organism>
<protein>
    <submittedName>
        <fullName evidence="1">Uncharacterized protein</fullName>
    </submittedName>
</protein>
<comment type="caution">
    <text evidence="1">The sequence shown here is derived from an EMBL/GenBank/DDBJ whole genome shotgun (WGS) entry which is preliminary data.</text>
</comment>
<dbReference type="EMBL" id="AOME01000056">
    <property type="protein sequence ID" value="EMA52219.1"/>
    <property type="molecule type" value="Genomic_DNA"/>
</dbReference>
<proteinExistence type="predicted"/>
<accession>M0N517</accession>
<dbReference type="PATRIC" id="fig|1227456.3.peg.2363"/>
<evidence type="ECO:0000313" key="1">
    <source>
        <dbReference type="EMBL" id="EMA52219.1"/>
    </source>
</evidence>
<dbReference type="InterPro" id="IPR045397">
    <property type="entry name" value="TumE-like"/>
</dbReference>
<keyword evidence="2" id="KW-1185">Reference proteome</keyword>
<reference evidence="1 2" key="1">
    <citation type="journal article" date="2014" name="PLoS Genet.">
        <title>Phylogenetically driven sequencing of extremely halophilic archaea reveals strategies for static and dynamic osmo-response.</title>
        <authorList>
            <person name="Becker E.A."/>
            <person name="Seitzer P.M."/>
            <person name="Tritt A."/>
            <person name="Larsen D."/>
            <person name="Krusor M."/>
            <person name="Yao A.I."/>
            <person name="Wu D."/>
            <person name="Madern D."/>
            <person name="Eisen J.A."/>
            <person name="Darling A.E."/>
            <person name="Facciotti M.T."/>
        </authorList>
    </citation>
    <scope>NUCLEOTIDE SEQUENCE [LARGE SCALE GENOMIC DNA]</scope>
    <source>
        <strain evidence="1 2">DSM 8989</strain>
    </source>
</reference>